<proteinExistence type="predicted"/>
<accession>A0A4P2PU32</accession>
<evidence type="ECO:0000256" key="1">
    <source>
        <dbReference type="SAM" id="MobiDB-lite"/>
    </source>
</evidence>
<dbReference type="Proteomes" id="UP000295781">
    <property type="component" value="Chromosome"/>
</dbReference>
<name>A0A4P2PU32_SORCE</name>
<reference evidence="2 3" key="1">
    <citation type="submission" date="2015-09" db="EMBL/GenBank/DDBJ databases">
        <title>Sorangium comparison.</title>
        <authorList>
            <person name="Zaburannyi N."/>
            <person name="Bunk B."/>
            <person name="Overmann J."/>
            <person name="Mueller R."/>
        </authorList>
    </citation>
    <scope>NUCLEOTIDE SEQUENCE [LARGE SCALE GENOMIC DNA]</scope>
    <source>
        <strain evidence="2 3">So ceGT47</strain>
    </source>
</reference>
<organism evidence="2 3">
    <name type="scientific">Sorangium cellulosum</name>
    <name type="common">Polyangium cellulosum</name>
    <dbReference type="NCBI Taxonomy" id="56"/>
    <lineage>
        <taxon>Bacteria</taxon>
        <taxon>Pseudomonadati</taxon>
        <taxon>Myxococcota</taxon>
        <taxon>Polyangia</taxon>
        <taxon>Polyangiales</taxon>
        <taxon>Polyangiaceae</taxon>
        <taxon>Sorangium</taxon>
    </lineage>
</organism>
<sequence length="238" mass="25379">MGNMRRLMRSPGPPRRARRARGAVPPTKAPRRPGAPPLAARAALGAARIATPLALLLAGCIEVPPPPPTPPLEPKDLKVSEGVGLEIACTPTGVELCFDARDNNCNGVIDEGCGLHTGILQFTIAWEEPDADVDLNVYDPAGELARVGEPTASGLMKDRDCPRASGECQDQNVENVYLTEGEPARGRYRVVVRLDKLNGEAAPIRVNLSARVGHRSYGMALDLSPSAAAEEKSFEFTL</sequence>
<gene>
    <name evidence="2" type="ORF">SOCEGT47_004380</name>
</gene>
<protein>
    <submittedName>
        <fullName evidence="2">Uncharacterized protein</fullName>
    </submittedName>
</protein>
<evidence type="ECO:0000313" key="2">
    <source>
        <dbReference type="EMBL" id="AUX19981.1"/>
    </source>
</evidence>
<dbReference type="EMBL" id="CP012670">
    <property type="protein sequence ID" value="AUX19981.1"/>
    <property type="molecule type" value="Genomic_DNA"/>
</dbReference>
<evidence type="ECO:0000313" key="3">
    <source>
        <dbReference type="Proteomes" id="UP000295781"/>
    </source>
</evidence>
<dbReference type="AlphaFoldDB" id="A0A4P2PU32"/>
<feature type="region of interest" description="Disordered" evidence="1">
    <location>
        <begin position="1"/>
        <end position="37"/>
    </location>
</feature>